<proteinExistence type="predicted"/>
<sequence length="126" mass="14933">METSKVFLRDMNTGEELEILPGTVEVSWTDKDTHPIDIHHSYKFECSVNLPLMNEVAKELFFGSPGYKTACRLADELNDLIEEYHAPGTPRRERRAIRREFVKIYRIFRKHCKECKINFKFVRPEK</sequence>
<gene>
    <name evidence="1" type="ORF">E5331_12795</name>
</gene>
<dbReference type="EMBL" id="SRYB01000019">
    <property type="protein sequence ID" value="TGY77874.1"/>
    <property type="molecule type" value="Genomic_DNA"/>
</dbReference>
<accession>A0AC61RE91</accession>
<name>A0AC61RE91_9BACT</name>
<protein>
    <submittedName>
        <fullName evidence="1">Uncharacterized protein</fullName>
    </submittedName>
</protein>
<reference evidence="1" key="1">
    <citation type="submission" date="2019-04" db="EMBL/GenBank/DDBJ databases">
        <title>Microbes associate with the intestines of laboratory mice.</title>
        <authorList>
            <person name="Navarre W."/>
            <person name="Wong E."/>
            <person name="Huang K."/>
            <person name="Tropini C."/>
            <person name="Ng K."/>
            <person name="Yu B."/>
        </authorList>
    </citation>
    <scope>NUCLEOTIDE SEQUENCE</scope>
    <source>
        <strain evidence="1">NM04_E33</strain>
    </source>
</reference>
<keyword evidence="2" id="KW-1185">Reference proteome</keyword>
<evidence type="ECO:0000313" key="1">
    <source>
        <dbReference type="EMBL" id="TGY77874.1"/>
    </source>
</evidence>
<evidence type="ECO:0000313" key="2">
    <source>
        <dbReference type="Proteomes" id="UP000306319"/>
    </source>
</evidence>
<dbReference type="Proteomes" id="UP000306319">
    <property type="component" value="Unassembled WGS sequence"/>
</dbReference>
<organism evidence="1 2">
    <name type="scientific">Lepagella muris</name>
    <dbReference type="NCBI Taxonomy" id="3032870"/>
    <lineage>
        <taxon>Bacteria</taxon>
        <taxon>Pseudomonadati</taxon>
        <taxon>Bacteroidota</taxon>
        <taxon>Bacteroidia</taxon>
        <taxon>Bacteroidales</taxon>
        <taxon>Muribaculaceae</taxon>
        <taxon>Lepagella</taxon>
    </lineage>
</organism>
<comment type="caution">
    <text evidence="1">The sequence shown here is derived from an EMBL/GenBank/DDBJ whole genome shotgun (WGS) entry which is preliminary data.</text>
</comment>